<proteinExistence type="predicted"/>
<reference evidence="1" key="1">
    <citation type="journal article" date="2021" name="Front. Microbiol.">
        <title>Comprehensive Comparative Genomics and Phenotyping of Methylobacterium Species.</title>
        <authorList>
            <person name="Alessa O."/>
            <person name="Ogura Y."/>
            <person name="Fujitani Y."/>
            <person name="Takami H."/>
            <person name="Hayashi T."/>
            <person name="Sahin N."/>
            <person name="Tani A."/>
        </authorList>
    </citation>
    <scope>NUCLEOTIDE SEQUENCE</scope>
    <source>
        <strain evidence="1">NBRC 15686</strain>
    </source>
</reference>
<reference evidence="1" key="2">
    <citation type="submission" date="2021-08" db="EMBL/GenBank/DDBJ databases">
        <authorList>
            <person name="Tani A."/>
            <person name="Ola A."/>
            <person name="Ogura Y."/>
            <person name="Katsura K."/>
            <person name="Hayashi T."/>
        </authorList>
    </citation>
    <scope>NUCLEOTIDE SEQUENCE</scope>
    <source>
        <strain evidence="1">NBRC 15686</strain>
    </source>
</reference>
<accession>A0ABQ4UCA0</accession>
<dbReference type="Proteomes" id="UP001055039">
    <property type="component" value="Unassembled WGS sequence"/>
</dbReference>
<evidence type="ECO:0000313" key="1">
    <source>
        <dbReference type="EMBL" id="GJE64638.1"/>
    </source>
</evidence>
<gene>
    <name evidence="1" type="ORF">LNAOJCKE_1844</name>
</gene>
<keyword evidence="2" id="KW-1185">Reference proteome</keyword>
<name>A0ABQ4UCA0_9HYPH</name>
<protein>
    <submittedName>
        <fullName evidence="1">Uncharacterized protein</fullName>
    </submittedName>
</protein>
<sequence length="32" mass="3374">MSSMLSVIALLFAPVGALAVGTWAFGRRRPTP</sequence>
<dbReference type="EMBL" id="BPRC01000005">
    <property type="protein sequence ID" value="GJE64638.1"/>
    <property type="molecule type" value="Genomic_DNA"/>
</dbReference>
<comment type="caution">
    <text evidence="1">The sequence shown here is derived from an EMBL/GenBank/DDBJ whole genome shotgun (WGS) entry which is preliminary data.</text>
</comment>
<evidence type="ECO:0000313" key="2">
    <source>
        <dbReference type="Proteomes" id="UP001055039"/>
    </source>
</evidence>
<organism evidence="1 2">
    <name type="scientific">Methylorubrum aminovorans</name>
    <dbReference type="NCBI Taxonomy" id="269069"/>
    <lineage>
        <taxon>Bacteria</taxon>
        <taxon>Pseudomonadati</taxon>
        <taxon>Pseudomonadota</taxon>
        <taxon>Alphaproteobacteria</taxon>
        <taxon>Hyphomicrobiales</taxon>
        <taxon>Methylobacteriaceae</taxon>
        <taxon>Methylorubrum</taxon>
    </lineage>
</organism>